<evidence type="ECO:0008006" key="3">
    <source>
        <dbReference type="Google" id="ProtNLM"/>
    </source>
</evidence>
<dbReference type="EMBL" id="JANJYJ010000007">
    <property type="protein sequence ID" value="KAK3197938.1"/>
    <property type="molecule type" value="Genomic_DNA"/>
</dbReference>
<dbReference type="PANTHER" id="PTHR35218:SF9">
    <property type="entry name" value="ENDONUCLEASE_EXONUCLEASE_PHOSPHATASE DOMAIN-CONTAINING PROTEIN"/>
    <property type="match status" value="1"/>
</dbReference>
<sequence length="181" mass="20544">MSWNIRGLGRVEKIRVVRNLVSIHRPTFLFIQESKLNSFNSKVFSSIGGSWLFRGMGVASVGATGGLISMWNDELFVVKACITNNCCIIIAGELVKLDKNVVFCNVYAPNIKSKRVKLWEFILRSQYSFDIPLCIGCDFNTVLCEMERRGCECNQVSVRNFNTFMLQKNVVNIPSLRNVFT</sequence>
<dbReference type="InterPro" id="IPR036691">
    <property type="entry name" value="Endo/exonu/phosph_ase_sf"/>
</dbReference>
<accession>A0AAD9ZZC2</accession>
<dbReference type="Gene3D" id="3.60.10.10">
    <property type="entry name" value="Endonuclease/exonuclease/phosphatase"/>
    <property type="match status" value="1"/>
</dbReference>
<keyword evidence="2" id="KW-1185">Reference proteome</keyword>
<dbReference type="PANTHER" id="PTHR35218">
    <property type="entry name" value="RNASE H DOMAIN-CONTAINING PROTEIN"/>
    <property type="match status" value="1"/>
</dbReference>
<dbReference type="SUPFAM" id="SSF56219">
    <property type="entry name" value="DNase I-like"/>
    <property type="match status" value="1"/>
</dbReference>
<evidence type="ECO:0000313" key="1">
    <source>
        <dbReference type="EMBL" id="KAK3197938.1"/>
    </source>
</evidence>
<proteinExistence type="predicted"/>
<evidence type="ECO:0000313" key="2">
    <source>
        <dbReference type="Proteomes" id="UP001281410"/>
    </source>
</evidence>
<comment type="caution">
    <text evidence="1">The sequence shown here is derived from an EMBL/GenBank/DDBJ whole genome shotgun (WGS) entry which is preliminary data.</text>
</comment>
<dbReference type="Proteomes" id="UP001281410">
    <property type="component" value="Unassembled WGS sequence"/>
</dbReference>
<dbReference type="AlphaFoldDB" id="A0AAD9ZZC2"/>
<protein>
    <recommendedName>
        <fullName evidence="3">Endonuclease/exonuclease/phosphatase domain-containing protein</fullName>
    </recommendedName>
</protein>
<organism evidence="1 2">
    <name type="scientific">Dipteronia sinensis</name>
    <dbReference type="NCBI Taxonomy" id="43782"/>
    <lineage>
        <taxon>Eukaryota</taxon>
        <taxon>Viridiplantae</taxon>
        <taxon>Streptophyta</taxon>
        <taxon>Embryophyta</taxon>
        <taxon>Tracheophyta</taxon>
        <taxon>Spermatophyta</taxon>
        <taxon>Magnoliopsida</taxon>
        <taxon>eudicotyledons</taxon>
        <taxon>Gunneridae</taxon>
        <taxon>Pentapetalae</taxon>
        <taxon>rosids</taxon>
        <taxon>malvids</taxon>
        <taxon>Sapindales</taxon>
        <taxon>Sapindaceae</taxon>
        <taxon>Hippocastanoideae</taxon>
        <taxon>Acereae</taxon>
        <taxon>Dipteronia</taxon>
    </lineage>
</organism>
<reference evidence="1" key="1">
    <citation type="journal article" date="2023" name="Plant J.">
        <title>Genome sequences and population genomics provide insights into the demographic history, inbreeding, and mutation load of two 'living fossil' tree species of Dipteronia.</title>
        <authorList>
            <person name="Feng Y."/>
            <person name="Comes H.P."/>
            <person name="Chen J."/>
            <person name="Zhu S."/>
            <person name="Lu R."/>
            <person name="Zhang X."/>
            <person name="Li P."/>
            <person name="Qiu J."/>
            <person name="Olsen K.M."/>
            <person name="Qiu Y."/>
        </authorList>
    </citation>
    <scope>NUCLEOTIDE SEQUENCE</scope>
    <source>
        <strain evidence="1">NBL</strain>
    </source>
</reference>
<gene>
    <name evidence="1" type="ORF">Dsin_021353</name>
</gene>
<name>A0AAD9ZZC2_9ROSI</name>